<sequence>MVTDHPSVSVTWIDASRTDQLTFNFGCKDPLNDAMAQALADAPDLLPVGKLIEDRRLEDGAWERQPFGLPK</sequence>
<gene>
    <name evidence="1" type="ORF">AC244_17035</name>
</gene>
<organism evidence="1 2">
    <name type="scientific">Ensifer adhaerens</name>
    <name type="common">Sinorhizobium morelense</name>
    <dbReference type="NCBI Taxonomy" id="106592"/>
    <lineage>
        <taxon>Bacteria</taxon>
        <taxon>Pseudomonadati</taxon>
        <taxon>Pseudomonadota</taxon>
        <taxon>Alphaproteobacteria</taxon>
        <taxon>Hyphomicrobiales</taxon>
        <taxon>Rhizobiaceae</taxon>
        <taxon>Sinorhizobium/Ensifer group</taxon>
        <taxon>Ensifer</taxon>
    </lineage>
</organism>
<protein>
    <submittedName>
        <fullName evidence="1">Uncharacterized protein</fullName>
    </submittedName>
</protein>
<dbReference type="AlphaFoldDB" id="A0A0L8BT60"/>
<name>A0A0L8BT60_ENSAD</name>
<dbReference type="PATRIC" id="fig|106592.7.peg.1175"/>
<proteinExistence type="predicted"/>
<accession>A0A0L8BT60</accession>
<dbReference type="EMBL" id="LGAP01000010">
    <property type="protein sequence ID" value="KOF17773.1"/>
    <property type="molecule type" value="Genomic_DNA"/>
</dbReference>
<comment type="caution">
    <text evidence="1">The sequence shown here is derived from an EMBL/GenBank/DDBJ whole genome shotgun (WGS) entry which is preliminary data.</text>
</comment>
<dbReference type="Proteomes" id="UP000037425">
    <property type="component" value="Unassembled WGS sequence"/>
</dbReference>
<dbReference type="OrthoDB" id="7172369at2"/>
<evidence type="ECO:0000313" key="2">
    <source>
        <dbReference type="Proteomes" id="UP000037425"/>
    </source>
</evidence>
<reference evidence="2" key="1">
    <citation type="submission" date="2015-07" db="EMBL/GenBank/DDBJ databases">
        <title>Whole genome sequence of an Ensifer adhaerens strain isolated from a cave pool in the Wind Cave National Park.</title>
        <authorList>
            <person name="Eng W.W.H."/>
            <person name="Gan H.M."/>
            <person name="Barton H.A."/>
            <person name="Savka M.A."/>
        </authorList>
    </citation>
    <scope>NUCLEOTIDE SEQUENCE [LARGE SCALE GENOMIC DNA]</scope>
    <source>
        <strain evidence="2">SD006</strain>
    </source>
</reference>
<evidence type="ECO:0000313" key="1">
    <source>
        <dbReference type="EMBL" id="KOF17773.1"/>
    </source>
</evidence>